<dbReference type="Proteomes" id="UP000005239">
    <property type="component" value="Unassembled WGS sequence"/>
</dbReference>
<name>A0A2A6CQ65_PRIPA</name>
<accession>A0A8R1Z1I8</accession>
<dbReference type="EnsemblMetazoa" id="PPA41384.1">
    <property type="protein sequence ID" value="PPA41384.1"/>
    <property type="gene ID" value="WBGene00279753"/>
</dbReference>
<accession>A0A2A6CQ65</accession>
<gene>
    <name evidence="1" type="primary">WBGene00279753</name>
</gene>
<dbReference type="AlphaFoldDB" id="A0A2A6CQ65"/>
<keyword evidence="2" id="KW-1185">Reference proteome</keyword>
<dbReference type="SUPFAM" id="SSF53756">
    <property type="entry name" value="UDP-Glycosyltransferase/glycogen phosphorylase"/>
    <property type="match status" value="1"/>
</dbReference>
<proteinExistence type="predicted"/>
<protein>
    <submittedName>
        <fullName evidence="1">Uncharacterized protein</fullName>
    </submittedName>
</protein>
<reference evidence="2" key="1">
    <citation type="journal article" date="2008" name="Nat. Genet.">
        <title>The Pristionchus pacificus genome provides a unique perspective on nematode lifestyle and parasitism.</title>
        <authorList>
            <person name="Dieterich C."/>
            <person name="Clifton S.W."/>
            <person name="Schuster L.N."/>
            <person name="Chinwalla A."/>
            <person name="Delehaunty K."/>
            <person name="Dinkelacker I."/>
            <person name="Fulton L."/>
            <person name="Fulton R."/>
            <person name="Godfrey J."/>
            <person name="Minx P."/>
            <person name="Mitreva M."/>
            <person name="Roeseler W."/>
            <person name="Tian H."/>
            <person name="Witte H."/>
            <person name="Yang S.P."/>
            <person name="Wilson R.K."/>
            <person name="Sommer R.J."/>
        </authorList>
    </citation>
    <scope>NUCLEOTIDE SEQUENCE [LARGE SCALE GENOMIC DNA]</scope>
    <source>
        <strain evidence="2">PS312</strain>
    </source>
</reference>
<reference evidence="1" key="2">
    <citation type="submission" date="2022-06" db="UniProtKB">
        <authorList>
            <consortium name="EnsemblMetazoa"/>
        </authorList>
    </citation>
    <scope>IDENTIFICATION</scope>
    <source>
        <strain evidence="1">PS312</strain>
    </source>
</reference>
<evidence type="ECO:0000313" key="1">
    <source>
        <dbReference type="EnsemblMetazoa" id="PPA41384.1"/>
    </source>
</evidence>
<organism evidence="1 2">
    <name type="scientific">Pristionchus pacificus</name>
    <name type="common">Parasitic nematode worm</name>
    <dbReference type="NCBI Taxonomy" id="54126"/>
    <lineage>
        <taxon>Eukaryota</taxon>
        <taxon>Metazoa</taxon>
        <taxon>Ecdysozoa</taxon>
        <taxon>Nematoda</taxon>
        <taxon>Chromadorea</taxon>
        <taxon>Rhabditida</taxon>
        <taxon>Rhabditina</taxon>
        <taxon>Diplogasteromorpha</taxon>
        <taxon>Diplogasteroidea</taxon>
        <taxon>Neodiplogasteridae</taxon>
        <taxon>Pristionchus</taxon>
    </lineage>
</organism>
<evidence type="ECO:0000313" key="2">
    <source>
        <dbReference type="Proteomes" id="UP000005239"/>
    </source>
</evidence>
<dbReference type="OrthoDB" id="5835829at2759"/>
<sequence>MLCEFRFRFIYSPQSFLHKRNQNDTKNNQTEKNHNKKIQRKHVQTTLAYRSSSLTVDKAAQQRRLRRAFHCACDSHSRRSSPKCRCWFSFIELYTIPSRCYQPHRHWHLLEIALNEALNSDKYRNKARQIGEMIRNRPFTPKETFVRNMEFIARFGRFACSITTEKSSISCSTI</sequence>